<name>A0A410P6D7_VELA1</name>
<reference evidence="4 5" key="1">
    <citation type="submission" date="2017-01" db="EMBL/GenBank/DDBJ databases">
        <title>First insights into the biology of 'candidatus Vampirococcus archaeovorus'.</title>
        <authorList>
            <person name="Kizina J."/>
            <person name="Jordan S."/>
            <person name="Stueber K."/>
            <person name="Reinhardt R."/>
            <person name="Harder J."/>
        </authorList>
    </citation>
    <scope>NUCLEOTIDE SEQUENCE [LARGE SCALE GENOMIC DNA]</scope>
    <source>
        <strain evidence="4 5">LiM</strain>
    </source>
</reference>
<feature type="domain" description="PurM-like C-terminal" evidence="3">
    <location>
        <begin position="159"/>
        <end position="311"/>
    </location>
</feature>
<evidence type="ECO:0000313" key="4">
    <source>
        <dbReference type="EMBL" id="QAT17628.1"/>
    </source>
</evidence>
<dbReference type="Proteomes" id="UP000287243">
    <property type="component" value="Chromosome"/>
</dbReference>
<dbReference type="PANTHER" id="PTHR30303">
    <property type="entry name" value="HYDROGENASE ISOENZYMES FORMATION PROTEIN HYPE"/>
    <property type="match status" value="1"/>
</dbReference>
<dbReference type="InterPro" id="IPR016188">
    <property type="entry name" value="PurM-like_N"/>
</dbReference>
<evidence type="ECO:0000259" key="2">
    <source>
        <dbReference type="Pfam" id="PF00586"/>
    </source>
</evidence>
<dbReference type="SUPFAM" id="SSF55326">
    <property type="entry name" value="PurM N-terminal domain-like"/>
    <property type="match status" value="1"/>
</dbReference>
<dbReference type="InterPro" id="IPR011854">
    <property type="entry name" value="HypE"/>
</dbReference>
<dbReference type="InterPro" id="IPR010918">
    <property type="entry name" value="PurM-like_C_dom"/>
</dbReference>
<proteinExistence type="inferred from homology"/>
<keyword evidence="5" id="KW-1185">Reference proteome</keyword>
<dbReference type="Pfam" id="PF00586">
    <property type="entry name" value="AIRS"/>
    <property type="match status" value="1"/>
</dbReference>
<evidence type="ECO:0000256" key="1">
    <source>
        <dbReference type="ARBA" id="ARBA00006243"/>
    </source>
</evidence>
<gene>
    <name evidence="4" type="ORF">BU251_07815</name>
</gene>
<dbReference type="PANTHER" id="PTHR30303:SF0">
    <property type="entry name" value="CARBAMOYL DEHYDRATASE HYPE"/>
    <property type="match status" value="1"/>
</dbReference>
<comment type="similarity">
    <text evidence="1">Belongs to the HypE family.</text>
</comment>
<dbReference type="OrthoDB" id="9801934at2"/>
<dbReference type="PIRSF" id="PIRSF005644">
    <property type="entry name" value="Hdrgns_mtr_HypE"/>
    <property type="match status" value="1"/>
</dbReference>
<dbReference type="CDD" id="cd02197">
    <property type="entry name" value="HypE"/>
    <property type="match status" value="1"/>
</dbReference>
<dbReference type="Gene3D" id="3.90.650.10">
    <property type="entry name" value="PurM-like C-terminal domain"/>
    <property type="match status" value="1"/>
</dbReference>
<dbReference type="RefSeq" id="WP_128700559.1">
    <property type="nucleotide sequence ID" value="NZ_CP019384.1"/>
</dbReference>
<dbReference type="Pfam" id="PF02769">
    <property type="entry name" value="AIRS_C"/>
    <property type="match status" value="1"/>
</dbReference>
<dbReference type="SUPFAM" id="SSF56042">
    <property type="entry name" value="PurM C-terminal domain-like"/>
    <property type="match status" value="1"/>
</dbReference>
<organism evidence="4 5">
    <name type="scientific">Velamenicoccus archaeovorus</name>
    <dbReference type="NCBI Taxonomy" id="1930593"/>
    <lineage>
        <taxon>Bacteria</taxon>
        <taxon>Pseudomonadati</taxon>
        <taxon>Candidatus Omnitrophota</taxon>
        <taxon>Candidatus Velamenicoccus</taxon>
    </lineage>
</organism>
<evidence type="ECO:0000313" key="5">
    <source>
        <dbReference type="Proteomes" id="UP000287243"/>
    </source>
</evidence>
<protein>
    <submittedName>
        <fullName evidence="4">[NiFe] hydrogenase metallocenter assembly protein HypE</fullName>
    </submittedName>
</protein>
<dbReference type="AlphaFoldDB" id="A0A410P6D7"/>
<evidence type="ECO:0000259" key="3">
    <source>
        <dbReference type="Pfam" id="PF02769"/>
    </source>
</evidence>
<dbReference type="NCBIfam" id="TIGR02124">
    <property type="entry name" value="hypE"/>
    <property type="match status" value="1"/>
</dbReference>
<dbReference type="Gene3D" id="3.30.1330.10">
    <property type="entry name" value="PurM-like, N-terminal domain"/>
    <property type="match status" value="1"/>
</dbReference>
<sequence length="333" mass="35774">MKEYISLSHGSGGALTQKLIREIFASAFDNVYLRKLDDASVVELRGGRYAMTTDSFVVDPIIFPGGDIGKLAVCGTVNDLASCAAEPRYLSVSFVIEEGLPFDVLESVVSSMAQEAGQQRVLIITGDTKVVPRGKADKLFINTTGIGLVHKTLEAGMIRPGDKILINGPVAQHGVSVLAARQGFEGRESLKSDCKSLWPIVKLLLQEHVDVRFMRDPTRGGVSAVANEMAQSSGFSLVLAERDIPVTASCKSFCEILGLEPLDIANEGKMLFFIGAKDAHRALRILRSVPSCRRASVIGDVLSERKGKVYLKTAAGGSRILGMPVAEALPRIC</sequence>
<dbReference type="InterPro" id="IPR036921">
    <property type="entry name" value="PurM-like_N_sf"/>
</dbReference>
<dbReference type="InterPro" id="IPR036676">
    <property type="entry name" value="PurM-like_C_sf"/>
</dbReference>
<feature type="domain" description="PurM-like N-terminal" evidence="2">
    <location>
        <begin position="37"/>
        <end position="149"/>
    </location>
</feature>
<dbReference type="GO" id="GO:0051604">
    <property type="term" value="P:protein maturation"/>
    <property type="evidence" value="ECO:0007669"/>
    <property type="project" value="TreeGrafter"/>
</dbReference>
<dbReference type="KEGG" id="vai:BU251_07815"/>
<accession>A0A410P6D7</accession>
<dbReference type="EMBL" id="CP019384">
    <property type="protein sequence ID" value="QAT17628.1"/>
    <property type="molecule type" value="Genomic_DNA"/>
</dbReference>